<dbReference type="OrthoDB" id="702151at2"/>
<sequence length="389" mass="44455">MTKKCFNLALTVLLLLIAGSTGFAQRKTNLSLSFNGQYAQNDFEIIINDGINGFDVDSIVNNRVLINREIFAPYAHISIIYKGSQSYDYLIGTAPAQINMNIKRDIDGMERLDCSALNADRIMDPTTSPMYAGLLQVRKEHGEPISSFWQEHGNTFMKSDSLKRQYADIIKNFNSVTINYLKDYPDDYFSFWFFKTQVLDVSNIIAKVAPDYVEYLISFMLETFPEQYTTSEDVSYSIESLRASKEVPIQVGELAPGFEVVDYNGNVINLKNLRGKLVLLDFWASWCGPCIAQIPDIKKLAAQFHIDDLEVIGISLDRDQNDFRNATRQHGMTWRHILDHRKKLSYLYRISAVPTLLLIDREGKIIFKNDKGYGINELQKMIKANLSKD</sequence>
<evidence type="ECO:0000313" key="8">
    <source>
        <dbReference type="Proteomes" id="UP000016584"/>
    </source>
</evidence>
<keyword evidence="2" id="KW-0201">Cytochrome c-type biogenesis</keyword>
<dbReference type="RefSeq" id="WP_021068226.1">
    <property type="nucleotide sequence ID" value="NZ_ATDL01000001.1"/>
</dbReference>
<dbReference type="Pfam" id="PF00578">
    <property type="entry name" value="AhpC-TSA"/>
    <property type="match status" value="1"/>
</dbReference>
<feature type="domain" description="Thioredoxin" evidence="6">
    <location>
        <begin position="249"/>
        <end position="387"/>
    </location>
</feature>
<dbReference type="eggNOG" id="COG0526">
    <property type="taxonomic scope" value="Bacteria"/>
</dbReference>
<evidence type="ECO:0000256" key="1">
    <source>
        <dbReference type="ARBA" id="ARBA00004196"/>
    </source>
</evidence>
<name>U2J8V4_9SPHI</name>
<dbReference type="SUPFAM" id="SSF52833">
    <property type="entry name" value="Thioredoxin-like"/>
    <property type="match status" value="1"/>
</dbReference>
<dbReference type="InterPro" id="IPR050553">
    <property type="entry name" value="Thioredoxin_ResA/DsbE_sf"/>
</dbReference>
<comment type="caution">
    <text evidence="7">The sequence shown here is derived from an EMBL/GenBank/DDBJ whole genome shotgun (WGS) entry which is preliminary data.</text>
</comment>
<evidence type="ECO:0000259" key="6">
    <source>
        <dbReference type="PROSITE" id="PS51352"/>
    </source>
</evidence>
<proteinExistence type="predicted"/>
<evidence type="ECO:0000256" key="5">
    <source>
        <dbReference type="SAM" id="SignalP"/>
    </source>
</evidence>
<dbReference type="InterPro" id="IPR000866">
    <property type="entry name" value="AhpC/TSA"/>
</dbReference>
<dbReference type="PANTHER" id="PTHR42852:SF6">
    <property type="entry name" value="THIOL:DISULFIDE INTERCHANGE PROTEIN DSBE"/>
    <property type="match status" value="1"/>
</dbReference>
<dbReference type="PANTHER" id="PTHR42852">
    <property type="entry name" value="THIOL:DISULFIDE INTERCHANGE PROTEIN DSBE"/>
    <property type="match status" value="1"/>
</dbReference>
<evidence type="ECO:0000256" key="2">
    <source>
        <dbReference type="ARBA" id="ARBA00022748"/>
    </source>
</evidence>
<dbReference type="STRING" id="1346330.M472_21675"/>
<evidence type="ECO:0000256" key="3">
    <source>
        <dbReference type="ARBA" id="ARBA00023157"/>
    </source>
</evidence>
<keyword evidence="3" id="KW-1015">Disulfide bond</keyword>
<dbReference type="GO" id="GO:0030313">
    <property type="term" value="C:cell envelope"/>
    <property type="evidence" value="ECO:0007669"/>
    <property type="project" value="UniProtKB-SubCell"/>
</dbReference>
<dbReference type="GO" id="GO:0017004">
    <property type="term" value="P:cytochrome complex assembly"/>
    <property type="evidence" value="ECO:0007669"/>
    <property type="project" value="UniProtKB-KW"/>
</dbReference>
<dbReference type="Gene3D" id="3.40.30.10">
    <property type="entry name" value="Glutaredoxin"/>
    <property type="match status" value="1"/>
</dbReference>
<evidence type="ECO:0000256" key="4">
    <source>
        <dbReference type="ARBA" id="ARBA00023284"/>
    </source>
</evidence>
<dbReference type="PATRIC" id="fig|1346330.5.peg.26"/>
<feature type="chain" id="PRO_5004628351" description="Thioredoxin domain-containing protein" evidence="5">
    <location>
        <begin position="25"/>
        <end position="389"/>
    </location>
</feature>
<protein>
    <recommendedName>
        <fullName evidence="6">Thioredoxin domain-containing protein</fullName>
    </recommendedName>
</protein>
<reference evidence="7 8" key="1">
    <citation type="journal article" date="2013" name="Genome Announc.">
        <title>The Draft Genome Sequence of Sphingomonas paucimobilis Strain HER1398 (Proteobacteria), Host to the Giant PAU Phage, Indicates That It Is a Member of the Genus Sphingobacterium (Bacteroidetes).</title>
        <authorList>
            <person name="White R.A.III."/>
            <person name="Suttle C.A."/>
        </authorList>
    </citation>
    <scope>NUCLEOTIDE SEQUENCE [LARGE SCALE GENOMIC DNA]</scope>
    <source>
        <strain evidence="7 8">HER1398</strain>
    </source>
</reference>
<dbReference type="GO" id="GO:0016491">
    <property type="term" value="F:oxidoreductase activity"/>
    <property type="evidence" value="ECO:0007669"/>
    <property type="project" value="InterPro"/>
</dbReference>
<dbReference type="PROSITE" id="PS51352">
    <property type="entry name" value="THIOREDOXIN_2"/>
    <property type="match status" value="1"/>
</dbReference>
<dbReference type="AlphaFoldDB" id="U2J8V4"/>
<evidence type="ECO:0000313" key="7">
    <source>
        <dbReference type="EMBL" id="ERJ61369.1"/>
    </source>
</evidence>
<keyword evidence="4" id="KW-0676">Redox-active center</keyword>
<keyword evidence="8" id="KW-1185">Reference proteome</keyword>
<feature type="signal peptide" evidence="5">
    <location>
        <begin position="1"/>
        <end position="24"/>
    </location>
</feature>
<dbReference type="EMBL" id="ATDL01000001">
    <property type="protein sequence ID" value="ERJ61369.1"/>
    <property type="molecule type" value="Genomic_DNA"/>
</dbReference>
<dbReference type="InterPro" id="IPR036249">
    <property type="entry name" value="Thioredoxin-like_sf"/>
</dbReference>
<accession>U2J8V4</accession>
<dbReference type="CDD" id="cd02966">
    <property type="entry name" value="TlpA_like_family"/>
    <property type="match status" value="1"/>
</dbReference>
<dbReference type="Proteomes" id="UP000016584">
    <property type="component" value="Unassembled WGS sequence"/>
</dbReference>
<comment type="subcellular location">
    <subcellularLocation>
        <location evidence="1">Cell envelope</location>
    </subcellularLocation>
</comment>
<dbReference type="GO" id="GO:0016209">
    <property type="term" value="F:antioxidant activity"/>
    <property type="evidence" value="ECO:0007669"/>
    <property type="project" value="InterPro"/>
</dbReference>
<gene>
    <name evidence="7" type="ORF">M472_21675</name>
</gene>
<keyword evidence="5" id="KW-0732">Signal</keyword>
<organism evidence="7 8">
    <name type="scientific">Sphingobacterium paucimobilis HER1398</name>
    <dbReference type="NCBI Taxonomy" id="1346330"/>
    <lineage>
        <taxon>Bacteria</taxon>
        <taxon>Pseudomonadati</taxon>
        <taxon>Bacteroidota</taxon>
        <taxon>Sphingobacteriia</taxon>
        <taxon>Sphingobacteriales</taxon>
        <taxon>Sphingobacteriaceae</taxon>
        <taxon>Sphingobacterium</taxon>
    </lineage>
</organism>
<dbReference type="InterPro" id="IPR013766">
    <property type="entry name" value="Thioredoxin_domain"/>
</dbReference>